<keyword evidence="4" id="KW-1185">Reference proteome</keyword>
<protein>
    <submittedName>
        <fullName evidence="3">TadE-like protein</fullName>
    </submittedName>
</protein>
<gene>
    <name evidence="3" type="ORF">Pla110_40800</name>
</gene>
<keyword evidence="1" id="KW-0472">Membrane</keyword>
<evidence type="ECO:0000259" key="2">
    <source>
        <dbReference type="Pfam" id="PF07811"/>
    </source>
</evidence>
<dbReference type="InterPro" id="IPR012495">
    <property type="entry name" value="TadE-like_dom"/>
</dbReference>
<dbReference type="KEGG" id="plon:Pla110_40800"/>
<dbReference type="AlphaFoldDB" id="A0A518CSZ3"/>
<dbReference type="OrthoDB" id="278387at2"/>
<feature type="domain" description="TadE-like" evidence="2">
    <location>
        <begin position="23"/>
        <end position="62"/>
    </location>
</feature>
<accession>A0A518CSZ3</accession>
<sequence>MKIINITSRRKTSWIIAHPSRTGAALVEFAIVLPLFLMIVFEIVEFGLIMSCQQLMTTAARDNCRRAVISGSSTESIEKTTREFLSTNITHDEEAITVNISIEREEADNQLENAIPGDIVTVETIIPASKICSVPFSVFSSYTLRGVCSMVHE</sequence>
<dbReference type="EMBL" id="CP036281">
    <property type="protein sequence ID" value="QDU82325.1"/>
    <property type="molecule type" value="Genomic_DNA"/>
</dbReference>
<evidence type="ECO:0000313" key="3">
    <source>
        <dbReference type="EMBL" id="QDU82325.1"/>
    </source>
</evidence>
<dbReference type="Pfam" id="PF07811">
    <property type="entry name" value="TadE"/>
    <property type="match status" value="1"/>
</dbReference>
<evidence type="ECO:0000313" key="4">
    <source>
        <dbReference type="Proteomes" id="UP000317178"/>
    </source>
</evidence>
<proteinExistence type="predicted"/>
<feature type="transmembrane region" description="Helical" evidence="1">
    <location>
        <begin position="21"/>
        <end position="44"/>
    </location>
</feature>
<reference evidence="3 4" key="1">
    <citation type="submission" date="2019-02" db="EMBL/GenBank/DDBJ databases">
        <title>Deep-cultivation of Planctomycetes and their phenomic and genomic characterization uncovers novel biology.</title>
        <authorList>
            <person name="Wiegand S."/>
            <person name="Jogler M."/>
            <person name="Boedeker C."/>
            <person name="Pinto D."/>
            <person name="Vollmers J."/>
            <person name="Rivas-Marin E."/>
            <person name="Kohn T."/>
            <person name="Peeters S.H."/>
            <person name="Heuer A."/>
            <person name="Rast P."/>
            <person name="Oberbeckmann S."/>
            <person name="Bunk B."/>
            <person name="Jeske O."/>
            <person name="Meyerdierks A."/>
            <person name="Storesund J.E."/>
            <person name="Kallscheuer N."/>
            <person name="Luecker S."/>
            <person name="Lage O.M."/>
            <person name="Pohl T."/>
            <person name="Merkel B.J."/>
            <person name="Hornburger P."/>
            <person name="Mueller R.-W."/>
            <person name="Bruemmer F."/>
            <person name="Labrenz M."/>
            <person name="Spormann A.M."/>
            <person name="Op den Camp H."/>
            <person name="Overmann J."/>
            <person name="Amann R."/>
            <person name="Jetten M.S.M."/>
            <person name="Mascher T."/>
            <person name="Medema M.H."/>
            <person name="Devos D.P."/>
            <person name="Kaster A.-K."/>
            <person name="Ovreas L."/>
            <person name="Rohde M."/>
            <person name="Galperin M.Y."/>
            <person name="Jogler C."/>
        </authorList>
    </citation>
    <scope>NUCLEOTIDE SEQUENCE [LARGE SCALE GENOMIC DNA]</scope>
    <source>
        <strain evidence="3 4">Pla110</strain>
    </source>
</reference>
<keyword evidence="1" id="KW-1133">Transmembrane helix</keyword>
<organism evidence="3 4">
    <name type="scientific">Polystyrenella longa</name>
    <dbReference type="NCBI Taxonomy" id="2528007"/>
    <lineage>
        <taxon>Bacteria</taxon>
        <taxon>Pseudomonadati</taxon>
        <taxon>Planctomycetota</taxon>
        <taxon>Planctomycetia</taxon>
        <taxon>Planctomycetales</taxon>
        <taxon>Planctomycetaceae</taxon>
        <taxon>Polystyrenella</taxon>
    </lineage>
</organism>
<dbReference type="Proteomes" id="UP000317178">
    <property type="component" value="Chromosome"/>
</dbReference>
<evidence type="ECO:0000256" key="1">
    <source>
        <dbReference type="SAM" id="Phobius"/>
    </source>
</evidence>
<keyword evidence="1" id="KW-0812">Transmembrane</keyword>
<dbReference type="RefSeq" id="WP_144998409.1">
    <property type="nucleotide sequence ID" value="NZ_CP036281.1"/>
</dbReference>
<name>A0A518CSZ3_9PLAN</name>